<dbReference type="EC" id="5.3.1.24" evidence="3 9"/>
<dbReference type="InterPro" id="IPR011060">
    <property type="entry name" value="RibuloseP-bd_barrel"/>
</dbReference>
<comment type="catalytic activity">
    <reaction evidence="1 9">
        <text>N-(5-phospho-beta-D-ribosyl)anthranilate = 1-(2-carboxyphenylamino)-1-deoxy-D-ribulose 5-phosphate</text>
        <dbReference type="Rhea" id="RHEA:21540"/>
        <dbReference type="ChEBI" id="CHEBI:18277"/>
        <dbReference type="ChEBI" id="CHEBI:58613"/>
        <dbReference type="EC" id="5.3.1.24"/>
    </reaction>
</comment>
<dbReference type="SUPFAM" id="SSF51366">
    <property type="entry name" value="Ribulose-phoshate binding barrel"/>
    <property type="match status" value="1"/>
</dbReference>
<keyword evidence="5 9" id="KW-0028">Amino-acid biosynthesis</keyword>
<comment type="caution">
    <text evidence="11">The sequence shown here is derived from an EMBL/GenBank/DDBJ whole genome shotgun (WGS) entry which is preliminary data.</text>
</comment>
<gene>
    <name evidence="9" type="primary">trpF</name>
    <name evidence="11" type="ORF">ACJHVH_02610</name>
</gene>
<dbReference type="PANTHER" id="PTHR42894">
    <property type="entry name" value="N-(5'-PHOSPHORIBOSYL)ANTHRANILATE ISOMERASE"/>
    <property type="match status" value="1"/>
</dbReference>
<evidence type="ECO:0000256" key="3">
    <source>
        <dbReference type="ARBA" id="ARBA00012572"/>
    </source>
</evidence>
<dbReference type="HAMAP" id="MF_00135">
    <property type="entry name" value="PRAI"/>
    <property type="match status" value="1"/>
</dbReference>
<dbReference type="PANTHER" id="PTHR42894:SF1">
    <property type="entry name" value="N-(5'-PHOSPHORIBOSYL)ANTHRANILATE ISOMERASE"/>
    <property type="match status" value="1"/>
</dbReference>
<dbReference type="InterPro" id="IPR044643">
    <property type="entry name" value="TrpF_fam"/>
</dbReference>
<keyword evidence="7 9" id="KW-0057">Aromatic amino acid biosynthesis</keyword>
<organism evidence="11 12">
    <name type="scientific">Moraxella oculi</name>
    <dbReference type="NCBI Taxonomy" id="2940516"/>
    <lineage>
        <taxon>Bacteria</taxon>
        <taxon>Pseudomonadati</taxon>
        <taxon>Pseudomonadota</taxon>
        <taxon>Gammaproteobacteria</taxon>
        <taxon>Moraxellales</taxon>
        <taxon>Moraxellaceae</taxon>
        <taxon>Moraxella</taxon>
    </lineage>
</organism>
<dbReference type="RefSeq" id="WP_407068660.1">
    <property type="nucleotide sequence ID" value="NZ_JBJJXE010000002.1"/>
</dbReference>
<reference evidence="11 12" key="1">
    <citation type="submission" date="2024-11" db="EMBL/GenBank/DDBJ databases">
        <title>First Report of Moraxella oculi in Brazil in an Infectious Bovine Keratoconjunctivitis Outbreak.</title>
        <authorList>
            <person name="Carvalho C.V."/>
            <person name="Domingues R."/>
            <person name="Coutinho C."/>
            <person name="Honorio N.T.B.S."/>
            <person name="Faza D.R.L.R."/>
            <person name="Carvalho W.A."/>
            <person name="Machado A.B.F."/>
            <person name="Martins M.F."/>
            <person name="Gaspar E.B."/>
        </authorList>
    </citation>
    <scope>NUCLEOTIDE SEQUENCE [LARGE SCALE GENOMIC DNA]</scope>
    <source>
        <strain evidence="11 12">2117LE</strain>
    </source>
</reference>
<evidence type="ECO:0000256" key="2">
    <source>
        <dbReference type="ARBA" id="ARBA00004664"/>
    </source>
</evidence>
<evidence type="ECO:0000256" key="9">
    <source>
        <dbReference type="HAMAP-Rule" id="MF_00135"/>
    </source>
</evidence>
<dbReference type="InterPro" id="IPR001240">
    <property type="entry name" value="PRAI_dom"/>
</dbReference>
<dbReference type="Pfam" id="PF00697">
    <property type="entry name" value="PRAI"/>
    <property type="match status" value="1"/>
</dbReference>
<evidence type="ECO:0000259" key="10">
    <source>
        <dbReference type="Pfam" id="PF00697"/>
    </source>
</evidence>
<comment type="similarity">
    <text evidence="9">Belongs to the TrpF family.</text>
</comment>
<protein>
    <recommendedName>
        <fullName evidence="4 9">N-(5'-phosphoribosyl)anthranilate isomerase</fullName>
        <shortName evidence="9">PRAI</shortName>
        <ecNumber evidence="3 9">5.3.1.24</ecNumber>
    </recommendedName>
</protein>
<keyword evidence="8 9" id="KW-0413">Isomerase</keyword>
<evidence type="ECO:0000313" key="11">
    <source>
        <dbReference type="EMBL" id="MFL1731895.1"/>
    </source>
</evidence>
<dbReference type="CDD" id="cd00405">
    <property type="entry name" value="PRAI"/>
    <property type="match status" value="1"/>
</dbReference>
<evidence type="ECO:0000313" key="12">
    <source>
        <dbReference type="Proteomes" id="UP001624684"/>
    </source>
</evidence>
<sequence length="214" mass="23416">MQIKFCGLTRIDDITTACQLGVDAVGLVFYPPSPRAVSIDQAQKLIQAVPAFTTVIALVVNMTQDELVNLANEVAFDVIQFHGDEMPSDCQKLARMIHKRWIKAIRVKADDSQEMILSQIHALQVCGASGVILDTFNDRAYGGTGHAFDWSKIPDDSPLPIYLAGGLTPENMSRIVSNQSLMVKIHGVDVSGGIEKEKGVKCMERMTAFMSAFT</sequence>
<keyword evidence="12" id="KW-1185">Reference proteome</keyword>
<evidence type="ECO:0000256" key="8">
    <source>
        <dbReference type="ARBA" id="ARBA00023235"/>
    </source>
</evidence>
<dbReference type="GO" id="GO:0016853">
    <property type="term" value="F:isomerase activity"/>
    <property type="evidence" value="ECO:0007669"/>
    <property type="project" value="UniProtKB-KW"/>
</dbReference>
<dbReference type="EMBL" id="JBJJXE010000002">
    <property type="protein sequence ID" value="MFL1731895.1"/>
    <property type="molecule type" value="Genomic_DNA"/>
</dbReference>
<evidence type="ECO:0000256" key="6">
    <source>
        <dbReference type="ARBA" id="ARBA00022822"/>
    </source>
</evidence>
<dbReference type="InterPro" id="IPR013785">
    <property type="entry name" value="Aldolase_TIM"/>
</dbReference>
<comment type="pathway">
    <text evidence="2 9">Amino-acid biosynthesis; L-tryptophan biosynthesis; L-tryptophan from chorismate: step 3/5.</text>
</comment>
<evidence type="ECO:0000256" key="4">
    <source>
        <dbReference type="ARBA" id="ARBA00022272"/>
    </source>
</evidence>
<evidence type="ECO:0000256" key="7">
    <source>
        <dbReference type="ARBA" id="ARBA00023141"/>
    </source>
</evidence>
<keyword evidence="6 9" id="KW-0822">Tryptophan biosynthesis</keyword>
<proteinExistence type="inferred from homology"/>
<feature type="domain" description="N-(5'phosphoribosyl) anthranilate isomerase (PRAI)" evidence="10">
    <location>
        <begin position="4"/>
        <end position="210"/>
    </location>
</feature>
<dbReference type="Proteomes" id="UP001624684">
    <property type="component" value="Unassembled WGS sequence"/>
</dbReference>
<evidence type="ECO:0000256" key="5">
    <source>
        <dbReference type="ARBA" id="ARBA00022605"/>
    </source>
</evidence>
<evidence type="ECO:0000256" key="1">
    <source>
        <dbReference type="ARBA" id="ARBA00001164"/>
    </source>
</evidence>
<dbReference type="Gene3D" id="3.20.20.70">
    <property type="entry name" value="Aldolase class I"/>
    <property type="match status" value="1"/>
</dbReference>
<name>A0ABW8U9F0_9GAMM</name>
<accession>A0ABW8U9F0</accession>